<protein>
    <submittedName>
        <fullName evidence="1">Uncharacterized protein</fullName>
    </submittedName>
</protein>
<sequence>RIISLQPDFCEQQSILKEVIIKAGHIFERYLKFYCECNFIERYWGLAKWETRQLYNYNFSNLLIQVSEVLIGVSIITIRKFACKP</sequence>
<proteinExistence type="predicted"/>
<feature type="non-terminal residue" evidence="1">
    <location>
        <position position="1"/>
    </location>
</feature>
<dbReference type="EMBL" id="LLXJ01000353">
    <property type="protein sequence ID" value="PKC10829.1"/>
    <property type="molecule type" value="Genomic_DNA"/>
</dbReference>
<dbReference type="Proteomes" id="UP000232722">
    <property type="component" value="Unassembled WGS sequence"/>
</dbReference>
<evidence type="ECO:0000313" key="1">
    <source>
        <dbReference type="EMBL" id="PKC10829.1"/>
    </source>
</evidence>
<reference evidence="1 2" key="2">
    <citation type="submission" date="2017-09" db="EMBL/GenBank/DDBJ databases">
        <title>Extensive intraspecific genome diversity in a model arbuscular mycorrhizal fungus.</title>
        <authorList>
            <person name="Chen E.C."/>
            <person name="Morin E."/>
            <person name="Beaudet D."/>
            <person name="Noel J."/>
            <person name="Ndikumana S."/>
            <person name="Charron P."/>
            <person name="St-Onge C."/>
            <person name="Giorgi J."/>
            <person name="Grigoriev I.V."/>
            <person name="Roux C."/>
            <person name="Martin F.M."/>
            <person name="Corradi N."/>
        </authorList>
    </citation>
    <scope>NUCLEOTIDE SEQUENCE [LARGE SCALE GENOMIC DNA]</scope>
    <source>
        <strain evidence="1 2">A5</strain>
    </source>
</reference>
<accession>A0A2N0PVK8</accession>
<reference evidence="1 2" key="1">
    <citation type="submission" date="2016-04" db="EMBL/GenBank/DDBJ databases">
        <title>Genome analyses suggest a sexual origin of heterokaryosis in a supposedly ancient asexual fungus.</title>
        <authorList>
            <person name="Ropars J."/>
            <person name="Sedzielewska K."/>
            <person name="Noel J."/>
            <person name="Charron P."/>
            <person name="Farinelli L."/>
            <person name="Marton T."/>
            <person name="Kruger M."/>
            <person name="Pelin A."/>
            <person name="Brachmann A."/>
            <person name="Corradi N."/>
        </authorList>
    </citation>
    <scope>NUCLEOTIDE SEQUENCE [LARGE SCALE GENOMIC DNA]</scope>
    <source>
        <strain evidence="1 2">A5</strain>
    </source>
</reference>
<organism evidence="1 2">
    <name type="scientific">Rhizophagus irregularis</name>
    <dbReference type="NCBI Taxonomy" id="588596"/>
    <lineage>
        <taxon>Eukaryota</taxon>
        <taxon>Fungi</taxon>
        <taxon>Fungi incertae sedis</taxon>
        <taxon>Mucoromycota</taxon>
        <taxon>Glomeromycotina</taxon>
        <taxon>Glomeromycetes</taxon>
        <taxon>Glomerales</taxon>
        <taxon>Glomeraceae</taxon>
        <taxon>Rhizophagus</taxon>
    </lineage>
</organism>
<gene>
    <name evidence="1" type="ORF">RhiirA5_288288</name>
</gene>
<comment type="caution">
    <text evidence="1">The sequence shown here is derived from an EMBL/GenBank/DDBJ whole genome shotgun (WGS) entry which is preliminary data.</text>
</comment>
<name>A0A2N0PVK8_9GLOM</name>
<dbReference type="AlphaFoldDB" id="A0A2N0PVK8"/>
<evidence type="ECO:0000313" key="2">
    <source>
        <dbReference type="Proteomes" id="UP000232722"/>
    </source>
</evidence>